<gene>
    <name evidence="4" type="ORF">DKG77_13605</name>
</gene>
<keyword evidence="4" id="KW-0456">Lyase</keyword>
<accession>A0A316KYC4</accession>
<feature type="compositionally biased region" description="Basic and acidic residues" evidence="1">
    <location>
        <begin position="28"/>
        <end position="37"/>
    </location>
</feature>
<feature type="signal peptide" evidence="2">
    <location>
        <begin position="1"/>
        <end position="22"/>
    </location>
</feature>
<dbReference type="GO" id="GO:0004553">
    <property type="term" value="F:hydrolase activity, hydrolyzing O-glycosyl compounds"/>
    <property type="evidence" value="ECO:0007669"/>
    <property type="project" value="UniProtKB-ARBA"/>
</dbReference>
<dbReference type="PROSITE" id="PS51257">
    <property type="entry name" value="PROKAR_LIPOPROTEIN"/>
    <property type="match status" value="1"/>
</dbReference>
<dbReference type="SUPFAM" id="SSF49899">
    <property type="entry name" value="Concanavalin A-like lectins/glucanases"/>
    <property type="match status" value="1"/>
</dbReference>
<dbReference type="OrthoDB" id="1408636at2"/>
<dbReference type="Proteomes" id="UP000245762">
    <property type="component" value="Unassembled WGS sequence"/>
</dbReference>
<name>A0A316KYC4_9FLAO</name>
<dbReference type="Pfam" id="PF08787">
    <property type="entry name" value="Alginate_lyase2"/>
    <property type="match status" value="1"/>
</dbReference>
<reference evidence="4 5" key="1">
    <citation type="submission" date="2018-05" db="EMBL/GenBank/DDBJ databases">
        <title>Complete genome sequence of Flagellimonas aquimarina ECD12 isolated from seaweed Ecklonia cava.</title>
        <authorList>
            <person name="Choi S."/>
            <person name="Seong C."/>
        </authorList>
    </citation>
    <scope>NUCLEOTIDE SEQUENCE [LARGE SCALE GENOMIC DNA]</scope>
    <source>
        <strain evidence="4 5">ECD12</strain>
    </source>
</reference>
<dbReference type="AlphaFoldDB" id="A0A316KYC4"/>
<dbReference type="InterPro" id="IPR013320">
    <property type="entry name" value="ConA-like_dom_sf"/>
</dbReference>
<evidence type="ECO:0000256" key="2">
    <source>
        <dbReference type="SAM" id="SignalP"/>
    </source>
</evidence>
<feature type="region of interest" description="Disordered" evidence="1">
    <location>
        <begin position="28"/>
        <end position="51"/>
    </location>
</feature>
<dbReference type="InterPro" id="IPR014895">
    <property type="entry name" value="Alginate_lyase_2"/>
</dbReference>
<dbReference type="RefSeq" id="WP_109664022.1">
    <property type="nucleotide sequence ID" value="NZ_QGEG01000003.1"/>
</dbReference>
<evidence type="ECO:0000313" key="4">
    <source>
        <dbReference type="EMBL" id="PWL37805.1"/>
    </source>
</evidence>
<dbReference type="EMBL" id="QGEG01000003">
    <property type="protein sequence ID" value="PWL37805.1"/>
    <property type="molecule type" value="Genomic_DNA"/>
</dbReference>
<sequence>MFKRLPYLICLLLILGSCQENSAISQEKEIEVSKDEPANDVVESPEPDTEETSFILPEIDLSNWKVTLPIGRPDEVKPPEILEYATNEKLKPFMYNDSIDGALVFYTYPGATTANSSRSRTELREQMEPGSNSVNWTFSQGGRLKGTLAMDDISKDSDNKYHRTIIMQIHGRLTNEQRDLIGQKDNNAPPMLKIYWQNGKVRVKTKVLKNPDVSDTDILRTDEWTDDEGFNFNEEVGFNRFSLEVLVSDGRMEVILNDTESVVYESDDIEKWGVFENYFKAGNYLQTSDEGSYARVKYYDLQVEH</sequence>
<protein>
    <submittedName>
        <fullName evidence="4">Polysaccharide lyase family 7 protein</fullName>
    </submittedName>
</protein>
<keyword evidence="5" id="KW-1185">Reference proteome</keyword>
<evidence type="ECO:0000313" key="5">
    <source>
        <dbReference type="Proteomes" id="UP000245762"/>
    </source>
</evidence>
<dbReference type="GO" id="GO:0005975">
    <property type="term" value="P:carbohydrate metabolic process"/>
    <property type="evidence" value="ECO:0007669"/>
    <property type="project" value="UniProtKB-ARBA"/>
</dbReference>
<proteinExistence type="predicted"/>
<evidence type="ECO:0000259" key="3">
    <source>
        <dbReference type="Pfam" id="PF08787"/>
    </source>
</evidence>
<organism evidence="4 5">
    <name type="scientific">Flagellimonas aquimarina</name>
    <dbReference type="NCBI Taxonomy" id="2201895"/>
    <lineage>
        <taxon>Bacteria</taxon>
        <taxon>Pseudomonadati</taxon>
        <taxon>Bacteroidota</taxon>
        <taxon>Flavobacteriia</taxon>
        <taxon>Flavobacteriales</taxon>
        <taxon>Flavobacteriaceae</taxon>
        <taxon>Flagellimonas</taxon>
    </lineage>
</organism>
<keyword evidence="2" id="KW-0732">Signal</keyword>
<feature type="domain" description="Alginate lyase 2" evidence="3">
    <location>
        <begin position="59"/>
        <end position="305"/>
    </location>
</feature>
<dbReference type="GO" id="GO:0016829">
    <property type="term" value="F:lyase activity"/>
    <property type="evidence" value="ECO:0007669"/>
    <property type="project" value="UniProtKB-KW"/>
</dbReference>
<dbReference type="Gene3D" id="2.60.120.200">
    <property type="match status" value="1"/>
</dbReference>
<evidence type="ECO:0000256" key="1">
    <source>
        <dbReference type="SAM" id="MobiDB-lite"/>
    </source>
</evidence>
<feature type="chain" id="PRO_5016374906" evidence="2">
    <location>
        <begin position="23"/>
        <end position="305"/>
    </location>
</feature>
<comment type="caution">
    <text evidence="4">The sequence shown here is derived from an EMBL/GenBank/DDBJ whole genome shotgun (WGS) entry which is preliminary data.</text>
</comment>